<dbReference type="EMBL" id="FO082060">
    <property type="protein sequence ID" value="CCE25527.1"/>
    <property type="molecule type" value="Genomic_DNA"/>
</dbReference>
<dbReference type="AlphaFoldDB" id="G4SZS7"/>
<evidence type="ECO:0000256" key="2">
    <source>
        <dbReference type="ARBA" id="ARBA00023163"/>
    </source>
</evidence>
<evidence type="ECO:0000256" key="1">
    <source>
        <dbReference type="ARBA" id="ARBA00023015"/>
    </source>
</evidence>
<gene>
    <name evidence="4" type="ordered locus">MEALZ_3872</name>
</gene>
<dbReference type="InterPro" id="IPR038309">
    <property type="entry name" value="Rsd/AlgQ_sf"/>
</dbReference>
<dbReference type="STRING" id="1091494.MEALZ_3872"/>
<keyword evidence="1 3" id="KW-0805">Transcription regulation</keyword>
<dbReference type="Gene3D" id="1.20.120.1370">
    <property type="entry name" value="Regulator of RNA polymerase sigma(70) subunit, domain 4"/>
    <property type="match status" value="1"/>
</dbReference>
<protein>
    <submittedName>
        <fullName evidence="4">Regulator of sigma D</fullName>
    </submittedName>
</protein>
<dbReference type="KEGG" id="mah:MEALZ_3872"/>
<evidence type="ECO:0000313" key="4">
    <source>
        <dbReference type="EMBL" id="CCE25527.1"/>
    </source>
</evidence>
<dbReference type="Proteomes" id="UP000008315">
    <property type="component" value="Chromosome"/>
</dbReference>
<dbReference type="Pfam" id="PF04353">
    <property type="entry name" value="Rsd_AlgQ"/>
    <property type="match status" value="1"/>
</dbReference>
<reference evidence="5" key="1">
    <citation type="journal article" date="2012" name="J. Bacteriol.">
        <title>Genome sequence of the haloalkaliphilic methanotrophic bacterium Methylomicrobium alcaliphilum 20Z.</title>
        <authorList>
            <person name="Vuilleumier S."/>
            <person name="Khmelenina V.N."/>
            <person name="Bringel F."/>
            <person name="Reshetnikov A.S."/>
            <person name="Lajus A."/>
            <person name="Mangenot S."/>
            <person name="Rouy Z."/>
            <person name="Op den Camp H.J."/>
            <person name="Jetten M.S."/>
            <person name="Dispirito A.A."/>
            <person name="Dunfield P."/>
            <person name="Klotz M.G."/>
            <person name="Semrau J.D."/>
            <person name="Stein L.Y."/>
            <person name="Barbe V."/>
            <person name="Medigue C."/>
            <person name="Trotsenko Y.A."/>
            <person name="Kalyuzhnaya M.G."/>
        </authorList>
    </citation>
    <scope>NUCLEOTIDE SEQUENCE [LARGE SCALE GENOMIC DNA]</scope>
    <source>
        <strain evidence="5">DSM 19304 / NCIMB 14124 / VKM B-2133 / 20Z</strain>
    </source>
</reference>
<comment type="similarity">
    <text evidence="3">Belongs to the Rsd/AlgQ family.</text>
</comment>
<proteinExistence type="inferred from homology"/>
<dbReference type="HOGENOM" id="CLU_142729_0_0_6"/>
<accession>G4SZS7</accession>
<name>G4SZS7_META2</name>
<dbReference type="PATRIC" id="fig|271065.3.peg.4001"/>
<keyword evidence="2 3" id="KW-0804">Transcription</keyword>
<dbReference type="GO" id="GO:0006355">
    <property type="term" value="P:regulation of DNA-templated transcription"/>
    <property type="evidence" value="ECO:0007669"/>
    <property type="project" value="InterPro"/>
</dbReference>
<evidence type="ECO:0000256" key="3">
    <source>
        <dbReference type="RuleBase" id="RU004409"/>
    </source>
</evidence>
<keyword evidence="5" id="KW-1185">Reference proteome</keyword>
<dbReference type="InterPro" id="IPR007448">
    <property type="entry name" value="Sigma70_reg_Rsd_AlgQ"/>
</dbReference>
<organism evidence="4 5">
    <name type="scientific">Methylotuvimicrobium alcaliphilum (strain DSM 19304 / NCIMB 14124 / VKM B-2133 / 20Z)</name>
    <name type="common">Methylomicrobium alcaliphilum</name>
    <dbReference type="NCBI Taxonomy" id="1091494"/>
    <lineage>
        <taxon>Bacteria</taxon>
        <taxon>Pseudomonadati</taxon>
        <taxon>Pseudomonadota</taxon>
        <taxon>Gammaproteobacteria</taxon>
        <taxon>Methylococcales</taxon>
        <taxon>Methylococcaceae</taxon>
        <taxon>Methylotuvimicrobium</taxon>
    </lineage>
</organism>
<sequence>MLHYIKFWIRFALQQQNEDRLMSAVMQTFPERRRGTAALIDELRKERHEVWAMYCRIAELKPFSAGKKVQTRLSEFSQLLVDYVSLWHFGIYERLLSGNEKRQALLSFANELYPELSRTTDAAIVFNDKYEHAKNHLTPSALEQDLSVLGEHLAIRMTLEDKLCNMLLN</sequence>
<evidence type="ECO:0000313" key="5">
    <source>
        <dbReference type="Proteomes" id="UP000008315"/>
    </source>
</evidence>